<proteinExistence type="predicted"/>
<dbReference type="PROSITE" id="PS50222">
    <property type="entry name" value="EF_HAND_2"/>
    <property type="match status" value="2"/>
</dbReference>
<reference evidence="3 4" key="1">
    <citation type="submission" date="2021-02" db="EMBL/GenBank/DDBJ databases">
        <title>Plant Genome Project.</title>
        <authorList>
            <person name="Zhang R.-G."/>
        </authorList>
    </citation>
    <scope>NUCLEOTIDE SEQUENCE [LARGE SCALE GENOMIC DNA]</scope>
    <source>
        <tissue evidence="3">Leaves</tissue>
    </source>
</reference>
<feature type="domain" description="EF-hand" evidence="2">
    <location>
        <begin position="16"/>
        <end position="51"/>
    </location>
</feature>
<comment type="caution">
    <text evidence="3">The sequence shown here is derived from an EMBL/GenBank/DDBJ whole genome shotgun (WGS) entry which is preliminary data.</text>
</comment>
<accession>A0ABQ8HSV1</accession>
<dbReference type="InterPro" id="IPR011992">
    <property type="entry name" value="EF-hand-dom_pair"/>
</dbReference>
<gene>
    <name evidence="3" type="ORF">JRO89_XS07G0065200</name>
</gene>
<dbReference type="Gene3D" id="1.10.238.10">
    <property type="entry name" value="EF-hand"/>
    <property type="match status" value="1"/>
</dbReference>
<dbReference type="SUPFAM" id="SSF47473">
    <property type="entry name" value="EF-hand"/>
    <property type="match status" value="1"/>
</dbReference>
<dbReference type="Proteomes" id="UP000827721">
    <property type="component" value="Unassembled WGS sequence"/>
</dbReference>
<evidence type="ECO:0000259" key="2">
    <source>
        <dbReference type="PROSITE" id="PS50222"/>
    </source>
</evidence>
<dbReference type="Pfam" id="PF13833">
    <property type="entry name" value="EF-hand_8"/>
    <property type="match status" value="1"/>
</dbReference>
<feature type="domain" description="EF-hand" evidence="2">
    <location>
        <begin position="52"/>
        <end position="87"/>
    </location>
</feature>
<sequence length="95" mass="11312">MAFTSRYICEDGRREMTINEFKRWLKKLDADNNGRISREELADAVRVHGRWFARLKAKRQVRTVDSDGNGYIEESEFKNLVEFAEKHLGIRIFQF</sequence>
<dbReference type="EMBL" id="JAFEMO010000007">
    <property type="protein sequence ID" value="KAH7567397.1"/>
    <property type="molecule type" value="Genomic_DNA"/>
</dbReference>
<evidence type="ECO:0000313" key="4">
    <source>
        <dbReference type="Proteomes" id="UP000827721"/>
    </source>
</evidence>
<dbReference type="Pfam" id="PF13405">
    <property type="entry name" value="EF-hand_6"/>
    <property type="match status" value="1"/>
</dbReference>
<dbReference type="SMART" id="SM00054">
    <property type="entry name" value="EFh"/>
    <property type="match status" value="2"/>
</dbReference>
<keyword evidence="1" id="KW-0106">Calcium</keyword>
<name>A0ABQ8HSV1_9ROSI</name>
<dbReference type="InterPro" id="IPR018247">
    <property type="entry name" value="EF_Hand_1_Ca_BS"/>
</dbReference>
<dbReference type="InterPro" id="IPR002048">
    <property type="entry name" value="EF_hand_dom"/>
</dbReference>
<organism evidence="3 4">
    <name type="scientific">Xanthoceras sorbifolium</name>
    <dbReference type="NCBI Taxonomy" id="99658"/>
    <lineage>
        <taxon>Eukaryota</taxon>
        <taxon>Viridiplantae</taxon>
        <taxon>Streptophyta</taxon>
        <taxon>Embryophyta</taxon>
        <taxon>Tracheophyta</taxon>
        <taxon>Spermatophyta</taxon>
        <taxon>Magnoliopsida</taxon>
        <taxon>eudicotyledons</taxon>
        <taxon>Gunneridae</taxon>
        <taxon>Pentapetalae</taxon>
        <taxon>rosids</taxon>
        <taxon>malvids</taxon>
        <taxon>Sapindales</taxon>
        <taxon>Sapindaceae</taxon>
        <taxon>Xanthoceroideae</taxon>
        <taxon>Xanthoceras</taxon>
    </lineage>
</organism>
<evidence type="ECO:0000256" key="1">
    <source>
        <dbReference type="ARBA" id="ARBA00022837"/>
    </source>
</evidence>
<evidence type="ECO:0000313" key="3">
    <source>
        <dbReference type="EMBL" id="KAH7567397.1"/>
    </source>
</evidence>
<protein>
    <recommendedName>
        <fullName evidence="2">EF-hand domain-containing protein</fullName>
    </recommendedName>
</protein>
<dbReference type="PROSITE" id="PS00018">
    <property type="entry name" value="EF_HAND_1"/>
    <property type="match status" value="2"/>
</dbReference>
<dbReference type="CDD" id="cd00051">
    <property type="entry name" value="EFh"/>
    <property type="match status" value="1"/>
</dbReference>
<keyword evidence="4" id="KW-1185">Reference proteome</keyword>